<protein>
    <submittedName>
        <fullName evidence="1">Uncharacterized protein</fullName>
    </submittedName>
</protein>
<name>A0ABV7FVA3_9ALTE</name>
<dbReference type="Proteomes" id="UP001595478">
    <property type="component" value="Unassembled WGS sequence"/>
</dbReference>
<dbReference type="RefSeq" id="WP_376921288.1">
    <property type="nucleotide sequence ID" value="NZ_JBHRSW010000047.1"/>
</dbReference>
<keyword evidence="2" id="KW-1185">Reference proteome</keyword>
<dbReference type="EMBL" id="JBHRSW010000047">
    <property type="protein sequence ID" value="MFC3123173.1"/>
    <property type="molecule type" value="Genomic_DNA"/>
</dbReference>
<gene>
    <name evidence="1" type="ORF">ACFOHL_16240</name>
</gene>
<comment type="caution">
    <text evidence="1">The sequence shown here is derived from an EMBL/GenBank/DDBJ whole genome shotgun (WGS) entry which is preliminary data.</text>
</comment>
<organism evidence="1 2">
    <name type="scientific">Agaribacter flavus</name>
    <dbReference type="NCBI Taxonomy" id="1902781"/>
    <lineage>
        <taxon>Bacteria</taxon>
        <taxon>Pseudomonadati</taxon>
        <taxon>Pseudomonadota</taxon>
        <taxon>Gammaproteobacteria</taxon>
        <taxon>Alteromonadales</taxon>
        <taxon>Alteromonadaceae</taxon>
        <taxon>Agaribacter</taxon>
    </lineage>
</organism>
<proteinExistence type="predicted"/>
<evidence type="ECO:0000313" key="2">
    <source>
        <dbReference type="Proteomes" id="UP001595478"/>
    </source>
</evidence>
<accession>A0ABV7FVA3</accession>
<sequence length="52" mass="5897">MTNSALPRNLPHFIVSLTQGNFTFANLEQHSAIDSYLTRLVDLNTMYELSPN</sequence>
<evidence type="ECO:0000313" key="1">
    <source>
        <dbReference type="EMBL" id="MFC3123173.1"/>
    </source>
</evidence>
<reference evidence="2" key="1">
    <citation type="journal article" date="2019" name="Int. J. Syst. Evol. Microbiol.">
        <title>The Global Catalogue of Microorganisms (GCM) 10K type strain sequencing project: providing services to taxonomists for standard genome sequencing and annotation.</title>
        <authorList>
            <consortium name="The Broad Institute Genomics Platform"/>
            <consortium name="The Broad Institute Genome Sequencing Center for Infectious Disease"/>
            <person name="Wu L."/>
            <person name="Ma J."/>
        </authorList>
    </citation>
    <scope>NUCLEOTIDE SEQUENCE [LARGE SCALE GENOMIC DNA]</scope>
    <source>
        <strain evidence="2">KCTC 52473</strain>
    </source>
</reference>